<comment type="caution">
    <text evidence="2">The sequence shown here is derived from an EMBL/GenBank/DDBJ whole genome shotgun (WGS) entry which is preliminary data.</text>
</comment>
<feature type="domain" description="GmrSD restriction endonucleases N-terminal" evidence="1">
    <location>
        <begin position="15"/>
        <end position="231"/>
    </location>
</feature>
<reference evidence="2 3" key="1">
    <citation type="submission" date="2013-04" db="EMBL/GenBank/DDBJ databases">
        <title>Zunongwangia sp. 22II14-10F7 Genome Sequencing.</title>
        <authorList>
            <person name="Lai Q."/>
            <person name="Shao Z."/>
        </authorList>
    </citation>
    <scope>NUCLEOTIDE SEQUENCE [LARGE SCALE GENOMIC DNA]</scope>
    <source>
        <strain evidence="2 3">22II14-10F7</strain>
    </source>
</reference>
<organism evidence="2 3">
    <name type="scientific">Zunongwangia atlantica 22II14-10F7</name>
    <dbReference type="NCBI Taxonomy" id="1185767"/>
    <lineage>
        <taxon>Bacteria</taxon>
        <taxon>Pseudomonadati</taxon>
        <taxon>Bacteroidota</taxon>
        <taxon>Flavobacteriia</taxon>
        <taxon>Flavobacteriales</taxon>
        <taxon>Flavobacteriaceae</taxon>
        <taxon>Zunongwangia</taxon>
    </lineage>
</organism>
<sequence length="611" mass="72684">MSNLKNKIEAQDRCINDLLKDQKFFIDYFQREYRWQEKHMVALVEDLSEAFLQSYHSDHKRAEVANYKNYYLGPVVFSMAEGKNSIIDGQQRITSITLLLIFLNNLQKESNNTVNIQELIFSEKYGEKSFNMTDEDRQEVLKDLFENGDYQIKENDDETVTNIAERYEDIVRVFPEELTNAPLPYFIDWLIGNVILVKITAYSDENAYTIFETMNDRGMSLTSTEMLKGYVLSKISNKELRSDINEVWKTNMQKLHEYEDNADLEFFKAWFRAKYAITVRPRVADSENQDFEQIGTRFHDWFKNNHVEKIGIRTSDDFYKFFKKEFDYMINAYIKSYDMMIYFNSKYPNIHYIKNWGIARSLQDTMLLASLDSDEEKDKMFEKMDVVSKFIETYTVRRAINFRKFGASAIQYTFFNIIKSIRDLDIQNLKNKLSENLKNMQEDFNAVTVFRLHQQNKRFVKHLLSRITGYIDQEVGKSTNYSNYFNPSTGKKYEIEHLWSDDFEDHRDEFEQELEFWNVRNSIGALVLLPNGTNQSFNSDRYTDKLPHYLKENTYAQTLHPDFYLKNPNFLKSDITSIPFQAHKQLLKEDIEKRCQVVQVLCEKIWPSKLI</sequence>
<dbReference type="RefSeq" id="WP_084843390.1">
    <property type="nucleotide sequence ID" value="NZ_ARYN01000029.1"/>
</dbReference>
<accession>A0A1Y1SZ48</accession>
<dbReference type="AlphaFoldDB" id="A0A1Y1SZ48"/>
<dbReference type="InterPro" id="IPR004919">
    <property type="entry name" value="GmrSD_N"/>
</dbReference>
<dbReference type="Proteomes" id="UP000192746">
    <property type="component" value="Unassembled WGS sequence"/>
</dbReference>
<evidence type="ECO:0000313" key="2">
    <source>
        <dbReference type="EMBL" id="ORL43674.1"/>
    </source>
</evidence>
<dbReference type="EMBL" id="ARYN01000029">
    <property type="protein sequence ID" value="ORL43674.1"/>
    <property type="molecule type" value="Genomic_DNA"/>
</dbReference>
<dbReference type="PANTHER" id="PTHR35149">
    <property type="entry name" value="SLL5132 PROTEIN"/>
    <property type="match status" value="1"/>
</dbReference>
<dbReference type="OrthoDB" id="9798761at2"/>
<keyword evidence="3" id="KW-1185">Reference proteome</keyword>
<name>A0A1Y1SZ48_9FLAO</name>
<protein>
    <recommendedName>
        <fullName evidence="1">GmrSD restriction endonucleases N-terminal domain-containing protein</fullName>
    </recommendedName>
</protein>
<proteinExistence type="predicted"/>
<dbReference type="PANTHER" id="PTHR35149:SF2">
    <property type="entry name" value="DUF262 DOMAIN-CONTAINING PROTEIN"/>
    <property type="match status" value="1"/>
</dbReference>
<evidence type="ECO:0000259" key="1">
    <source>
        <dbReference type="Pfam" id="PF03235"/>
    </source>
</evidence>
<gene>
    <name evidence="2" type="ORF">IIF7_19649</name>
</gene>
<evidence type="ECO:0000313" key="3">
    <source>
        <dbReference type="Proteomes" id="UP000192746"/>
    </source>
</evidence>
<dbReference type="Pfam" id="PF03235">
    <property type="entry name" value="GmrSD_N"/>
    <property type="match status" value="1"/>
</dbReference>
<dbReference type="STRING" id="1185767.IIF7_19649"/>